<comment type="caution">
    <text evidence="3">The sequence shown here is derived from an EMBL/GenBank/DDBJ whole genome shotgun (WGS) entry which is preliminary data.</text>
</comment>
<accession>A0A9P5NMN7</accession>
<dbReference type="EMBL" id="JADNYJ010000058">
    <property type="protein sequence ID" value="KAF8896852.1"/>
    <property type="molecule type" value="Genomic_DNA"/>
</dbReference>
<proteinExistence type="predicted"/>
<protein>
    <submittedName>
        <fullName evidence="3">Uncharacterized protein</fullName>
    </submittedName>
</protein>
<sequence>MPPAALVARDHTLDIALESESRLILLIIAIAIGLLFIITAIVIHGSELLEIMRRYMRLSRSIAKEPGFEKTETANAPIMQATFVSSMPQSMSTPQIRQVPKYNTQQRISTTFFPLRKHPSAPHKPAGVYSGVKRMPFSAVPSENCDSRHPLQQASLPGIVTHHIAEWMKVADSVVGRHPDAQPLHMRVAMQAEVDLISGHVHIPWASKSRGRSPMVPVKIIAFPPPAANTGVLKDLSDIQSSKITVYIGNTLKSSSRPSKGKKMHRPRGKENLPPTSLPPVHVYSDRRN</sequence>
<dbReference type="OrthoDB" id="3047721at2759"/>
<organism evidence="3 4">
    <name type="scientific">Gymnopilus junonius</name>
    <name type="common">Spectacular rustgill mushroom</name>
    <name type="synonym">Gymnopilus spectabilis subsp. junonius</name>
    <dbReference type="NCBI Taxonomy" id="109634"/>
    <lineage>
        <taxon>Eukaryota</taxon>
        <taxon>Fungi</taxon>
        <taxon>Dikarya</taxon>
        <taxon>Basidiomycota</taxon>
        <taxon>Agaricomycotina</taxon>
        <taxon>Agaricomycetes</taxon>
        <taxon>Agaricomycetidae</taxon>
        <taxon>Agaricales</taxon>
        <taxon>Agaricineae</taxon>
        <taxon>Hymenogastraceae</taxon>
        <taxon>Gymnopilus</taxon>
    </lineage>
</organism>
<dbReference type="AlphaFoldDB" id="A0A9P5NMN7"/>
<dbReference type="Proteomes" id="UP000724874">
    <property type="component" value="Unassembled WGS sequence"/>
</dbReference>
<keyword evidence="2" id="KW-1133">Transmembrane helix</keyword>
<evidence type="ECO:0000313" key="3">
    <source>
        <dbReference type="EMBL" id="KAF8896852.1"/>
    </source>
</evidence>
<reference evidence="3" key="1">
    <citation type="submission" date="2020-11" db="EMBL/GenBank/DDBJ databases">
        <authorList>
            <consortium name="DOE Joint Genome Institute"/>
            <person name="Ahrendt S."/>
            <person name="Riley R."/>
            <person name="Andreopoulos W."/>
            <person name="LaButti K."/>
            <person name="Pangilinan J."/>
            <person name="Ruiz-duenas F.J."/>
            <person name="Barrasa J.M."/>
            <person name="Sanchez-Garcia M."/>
            <person name="Camarero S."/>
            <person name="Miyauchi S."/>
            <person name="Serrano A."/>
            <person name="Linde D."/>
            <person name="Babiker R."/>
            <person name="Drula E."/>
            <person name="Ayuso-Fernandez I."/>
            <person name="Pacheco R."/>
            <person name="Padilla G."/>
            <person name="Ferreira P."/>
            <person name="Barriuso J."/>
            <person name="Kellner H."/>
            <person name="Castanera R."/>
            <person name="Alfaro M."/>
            <person name="Ramirez L."/>
            <person name="Pisabarro A.G."/>
            <person name="Kuo A."/>
            <person name="Tritt A."/>
            <person name="Lipzen A."/>
            <person name="He G."/>
            <person name="Yan M."/>
            <person name="Ng V."/>
            <person name="Cullen D."/>
            <person name="Martin F."/>
            <person name="Rosso M.-N."/>
            <person name="Henrissat B."/>
            <person name="Hibbett D."/>
            <person name="Martinez A.T."/>
            <person name="Grigoriev I.V."/>
        </authorList>
    </citation>
    <scope>NUCLEOTIDE SEQUENCE</scope>
    <source>
        <strain evidence="3">AH 44721</strain>
    </source>
</reference>
<keyword evidence="4" id="KW-1185">Reference proteome</keyword>
<evidence type="ECO:0000313" key="4">
    <source>
        <dbReference type="Proteomes" id="UP000724874"/>
    </source>
</evidence>
<feature type="region of interest" description="Disordered" evidence="1">
    <location>
        <begin position="250"/>
        <end position="289"/>
    </location>
</feature>
<keyword evidence="2" id="KW-0472">Membrane</keyword>
<feature type="compositionally biased region" description="Basic residues" evidence="1">
    <location>
        <begin position="259"/>
        <end position="268"/>
    </location>
</feature>
<gene>
    <name evidence="3" type="ORF">CPB84DRAFT_1848040</name>
</gene>
<keyword evidence="2" id="KW-0812">Transmembrane</keyword>
<evidence type="ECO:0000256" key="2">
    <source>
        <dbReference type="SAM" id="Phobius"/>
    </source>
</evidence>
<feature type="transmembrane region" description="Helical" evidence="2">
    <location>
        <begin position="23"/>
        <end position="49"/>
    </location>
</feature>
<name>A0A9P5NMN7_GYMJU</name>
<evidence type="ECO:0000256" key="1">
    <source>
        <dbReference type="SAM" id="MobiDB-lite"/>
    </source>
</evidence>